<organism evidence="1 2">
    <name type="scientific">Pseudoalteromonas byunsanensis</name>
    <dbReference type="NCBI Taxonomy" id="327939"/>
    <lineage>
        <taxon>Bacteria</taxon>
        <taxon>Pseudomonadati</taxon>
        <taxon>Pseudomonadota</taxon>
        <taxon>Gammaproteobacteria</taxon>
        <taxon>Alteromonadales</taxon>
        <taxon>Pseudoalteromonadaceae</taxon>
        <taxon>Pseudoalteromonas</taxon>
    </lineage>
</organism>
<dbReference type="AlphaFoldDB" id="A0A1S1N5Y9"/>
<dbReference type="STRING" id="327939.BIW53_12500"/>
<name>A0A1S1N5Y9_9GAMM</name>
<comment type="caution">
    <text evidence="1">The sequence shown here is derived from an EMBL/GenBank/DDBJ whole genome shotgun (WGS) entry which is preliminary data.</text>
</comment>
<sequence length="61" mass="6860">MVYARDKANLPKASIITSMEIALGLSVCLTDKTVSWSIMINNDFQNIFHTCERKTVQNAIN</sequence>
<protein>
    <submittedName>
        <fullName evidence="1">Uncharacterized protein</fullName>
    </submittedName>
</protein>
<dbReference type="Proteomes" id="UP000180253">
    <property type="component" value="Unassembled WGS sequence"/>
</dbReference>
<evidence type="ECO:0000313" key="1">
    <source>
        <dbReference type="EMBL" id="OHU94841.1"/>
    </source>
</evidence>
<evidence type="ECO:0000313" key="2">
    <source>
        <dbReference type="Proteomes" id="UP000180253"/>
    </source>
</evidence>
<accession>A0A1S1N5Y9</accession>
<keyword evidence="2" id="KW-1185">Reference proteome</keyword>
<gene>
    <name evidence="1" type="ORF">BIW53_12500</name>
</gene>
<proteinExistence type="predicted"/>
<reference evidence="1 2" key="1">
    <citation type="submission" date="2016-10" db="EMBL/GenBank/DDBJ databases">
        <title>Pseudoalteromonas amylolytica sp. nov., isolated from the surface seawater.</title>
        <authorList>
            <person name="Wu Y.-H."/>
            <person name="Cheng H."/>
            <person name="Jin X.-B."/>
            <person name="Wang C.-S."/>
            <person name="Xu X.-W."/>
        </authorList>
    </citation>
    <scope>NUCLEOTIDE SEQUENCE [LARGE SCALE GENOMIC DNA]</scope>
    <source>
        <strain evidence="1 2">JCM 12483</strain>
    </source>
</reference>
<dbReference type="EMBL" id="MNAN01000032">
    <property type="protein sequence ID" value="OHU94841.1"/>
    <property type="molecule type" value="Genomic_DNA"/>
</dbReference>